<dbReference type="Proteomes" id="UP000095286">
    <property type="component" value="Unplaced"/>
</dbReference>
<proteinExistence type="predicted"/>
<accession>A0AC35U7L2</accession>
<evidence type="ECO:0000313" key="1">
    <source>
        <dbReference type="Proteomes" id="UP000095286"/>
    </source>
</evidence>
<name>A0AC35U7L2_9BILA</name>
<organism evidence="1 2">
    <name type="scientific">Rhabditophanes sp. KR3021</name>
    <dbReference type="NCBI Taxonomy" id="114890"/>
    <lineage>
        <taxon>Eukaryota</taxon>
        <taxon>Metazoa</taxon>
        <taxon>Ecdysozoa</taxon>
        <taxon>Nematoda</taxon>
        <taxon>Chromadorea</taxon>
        <taxon>Rhabditida</taxon>
        <taxon>Tylenchina</taxon>
        <taxon>Panagrolaimomorpha</taxon>
        <taxon>Strongyloidoidea</taxon>
        <taxon>Alloionematidae</taxon>
        <taxon>Rhabditophanes</taxon>
    </lineage>
</organism>
<dbReference type="WBParaSite" id="RSKR_0000889300.1">
    <property type="protein sequence ID" value="RSKR_0000889300.1"/>
    <property type="gene ID" value="RSKR_0000889300"/>
</dbReference>
<reference evidence="2" key="1">
    <citation type="submission" date="2016-11" db="UniProtKB">
        <authorList>
            <consortium name="WormBaseParasite"/>
        </authorList>
    </citation>
    <scope>IDENTIFICATION</scope>
    <source>
        <strain evidence="2">KR3021</strain>
    </source>
</reference>
<sequence>MNKNKINLEQPKELLCVHTFGVSPQNVLYSKISFEHPSFILCNNDGVLVLINIQTSSLFSQFPIPGIDAFTVNCTGKIISIKRKNLIQHYNLQNMSLIRELKTTQNVPFWKWVGENTIALVRDGKLYHWMLGKDFPEQRFILMPELVNCTIINYLASDDGHFSAVLGICMLAGRLTPRIQLNNKLKMEANLLEGNAGCFIKFKTFGAPIPLNYFCYVYNCPSGAKIRCILMDKTPNILPKEDIDVPYPMEQIQTSDIPIGLHFSSKEGIFYTVTKNGYIYMNCINTNRKGYYFLSKDPCLKSVWNEKTDQVLVVNNGGRVFGVTADKTSVEHMLSKDLFIKELKHGINARIMPNYSGIERSIGERFDDLCSLANFTEAAKLAASDLGETLRSEQTIKRLAEARVPAYQDNPLNLYCTIIMQRTSLNKYETIEFVKYWVNKNRVDAIVMFANKFKLEYCEEIGNLIFPRNKKLAYDIHKNADTIEEFVSNLFDNGSGSDLEQLITIFWEDGDTFNVKRLMIRAYDLELTWIYEFMMKVEAELFVEIVEMLVLSEIDDNYDVAKKIVDKYYGKSGDRRFYELLGEEGGDDVFEERDQQQAENTRKDLININNAQRDLMSLNNEQTNFNSPNNEHKRHDVVHQFQNEQKKHNFIEEIKTTIQSNYDVDVSDLKLNESNLHSSLSDSKESPSTNSSVSPFEHVDIKGNDCEVIDLTNESKQISSNVKFREDIPSLVKTDQANPITLMMIDIEEDKRLSSLPNAGSKKTTEFASFVPTQKGQLEPKKEVEEKVEVNNIAETKPEIVSEVQDTSNIQDTLKTHTSKVRKPARESENSETDNEEWYTF</sequence>
<protein>
    <submittedName>
        <fullName evidence="2">Clathrin heavy chain</fullName>
    </submittedName>
</protein>
<evidence type="ECO:0000313" key="2">
    <source>
        <dbReference type="WBParaSite" id="RSKR_0000889300.1"/>
    </source>
</evidence>